<evidence type="ECO:0000256" key="3">
    <source>
        <dbReference type="ARBA" id="ARBA00022759"/>
    </source>
</evidence>
<dbReference type="InterPro" id="IPR001584">
    <property type="entry name" value="Integrase_cat-core"/>
</dbReference>
<keyword evidence="7" id="KW-1185">Reference proteome</keyword>
<dbReference type="InterPro" id="IPR041577">
    <property type="entry name" value="RT_RNaseH_2"/>
</dbReference>
<keyword evidence="4" id="KW-0695">RNA-directed DNA polymerase</keyword>
<keyword evidence="1" id="KW-0548">Nucleotidyltransferase</keyword>
<organism evidence="6 7">
    <name type="scientific">Ignelater luminosus</name>
    <name type="common">Cucubano</name>
    <name type="synonym">Pyrophorus luminosus</name>
    <dbReference type="NCBI Taxonomy" id="2038154"/>
    <lineage>
        <taxon>Eukaryota</taxon>
        <taxon>Metazoa</taxon>
        <taxon>Ecdysozoa</taxon>
        <taxon>Arthropoda</taxon>
        <taxon>Hexapoda</taxon>
        <taxon>Insecta</taxon>
        <taxon>Pterygota</taxon>
        <taxon>Neoptera</taxon>
        <taxon>Endopterygota</taxon>
        <taxon>Coleoptera</taxon>
        <taxon>Polyphaga</taxon>
        <taxon>Elateriformia</taxon>
        <taxon>Elateroidea</taxon>
        <taxon>Elateridae</taxon>
        <taxon>Agrypninae</taxon>
        <taxon>Pyrophorini</taxon>
        <taxon>Ignelater</taxon>
    </lineage>
</organism>
<dbReference type="FunFam" id="3.30.70.270:FF:000026">
    <property type="entry name" value="Transposon Ty3-G Gag-Pol polyprotein"/>
    <property type="match status" value="1"/>
</dbReference>
<dbReference type="InterPro" id="IPR012337">
    <property type="entry name" value="RNaseH-like_sf"/>
</dbReference>
<evidence type="ECO:0000256" key="2">
    <source>
        <dbReference type="ARBA" id="ARBA00022722"/>
    </source>
</evidence>
<evidence type="ECO:0000256" key="1">
    <source>
        <dbReference type="ARBA" id="ARBA00022695"/>
    </source>
</evidence>
<dbReference type="Gene3D" id="3.10.10.10">
    <property type="entry name" value="HIV Type 1 Reverse Transcriptase, subunit A, domain 1"/>
    <property type="match status" value="1"/>
</dbReference>
<evidence type="ECO:0000313" key="6">
    <source>
        <dbReference type="EMBL" id="KAF2905601.1"/>
    </source>
</evidence>
<dbReference type="Gene3D" id="3.30.420.10">
    <property type="entry name" value="Ribonuclease H-like superfamily/Ribonuclease H"/>
    <property type="match status" value="1"/>
</dbReference>
<dbReference type="Proteomes" id="UP000801492">
    <property type="component" value="Unassembled WGS sequence"/>
</dbReference>
<dbReference type="GO" id="GO:0003964">
    <property type="term" value="F:RNA-directed DNA polymerase activity"/>
    <property type="evidence" value="ECO:0007669"/>
    <property type="project" value="UniProtKB-KW"/>
</dbReference>
<dbReference type="SUPFAM" id="SSF53098">
    <property type="entry name" value="Ribonuclease H-like"/>
    <property type="match status" value="1"/>
</dbReference>
<dbReference type="OrthoDB" id="6757459at2759"/>
<name>A0A8K0DLL9_IGNLU</name>
<dbReference type="FunFam" id="3.10.20.370:FF:000001">
    <property type="entry name" value="Retrovirus-related Pol polyprotein from transposon 17.6-like protein"/>
    <property type="match status" value="1"/>
</dbReference>
<dbReference type="GO" id="GO:0042575">
    <property type="term" value="C:DNA polymerase complex"/>
    <property type="evidence" value="ECO:0007669"/>
    <property type="project" value="UniProtKB-ARBA"/>
</dbReference>
<dbReference type="Pfam" id="PF17919">
    <property type="entry name" value="RT_RNaseH_2"/>
    <property type="match status" value="1"/>
</dbReference>
<evidence type="ECO:0000259" key="5">
    <source>
        <dbReference type="PROSITE" id="PS50994"/>
    </source>
</evidence>
<evidence type="ECO:0000313" key="7">
    <source>
        <dbReference type="Proteomes" id="UP000801492"/>
    </source>
</evidence>
<sequence length="835" mass="97088">MICGLKSDNIREKLLQDDTLNFEKALKLCLSIEESKQQSVEISTLTANIHGVSTRKLERIRSYGENKTLFLLSGKPVQVSYRKCDAGKQLFIKLKRHAKPVVHPPRKIPLPLMEKSKICLREREDNNIIEKVDGPTEWINSVRKPNGSLRISLDPRDLTKVIQREYFKLPTLEEITYKLTGAKYFTTLDAMNGFWQIPLDNSSSRLCTFGTPFGRFKEIFNIEGVELYIDDIIIWGKNKEEHDQRLKQVLQTPEEAGIKFNKNDSKVKAILEMLFQTNRKELQRFLGMVTYVGKFIQNFSQITAPLSELFRKDIAWYWNEDKQNAIDYLKTILTSKPVLQYYDVNKPCILSADASKAGLAAVLLQNKMPCAYASKAMTCAQKRYAQIEKELLAILFACEHFHQYIYGKHVVVQTDHKPLVAIFNKPLVSAPLRLQRMLIKIQRYDIELHYVPGKYLYLADTLSRATSTNNKITESEDKFDEEVEAHVGLLRMHLNATDHKVMEIQKATSEDAVCNSLGFYIKNGWPNSIKRVQPIVQHYHKFRNELTEYRGLIYKRDKLIIPLNCRPDLLTKLHYGHFGRHRKNNSQEHLIPHDIPNRPWQKVACDLFNIARDAYLLVVDYYSKYIEIAKLEDSTSSNQVIVHLKSIFARHGIPDVVMSDNGPQFTSKLFKKCSQEWEFQHITSSPLYPQSNGLVERNVQIVKNSLIKAKQANRDMYLVLLHYRNSPIEGINLFPAQLLMGRTLRDTLPINESLLIPRTPNKNLVKDALRKKQEKQRYYYNRGTKPLKTLKHRQKIYVKTQLKDKEWRPATIENRKEQPRSYMFKNSAGDSYTIY</sequence>
<dbReference type="GO" id="GO:0003676">
    <property type="term" value="F:nucleic acid binding"/>
    <property type="evidence" value="ECO:0007669"/>
    <property type="project" value="InterPro"/>
</dbReference>
<dbReference type="Gene3D" id="3.30.70.270">
    <property type="match status" value="3"/>
</dbReference>
<comment type="caution">
    <text evidence="6">The sequence shown here is derived from an EMBL/GenBank/DDBJ whole genome shotgun (WGS) entry which is preliminary data.</text>
</comment>
<keyword evidence="3" id="KW-0255">Endonuclease</keyword>
<accession>A0A8K0DLL9</accession>
<dbReference type="InterPro" id="IPR043502">
    <property type="entry name" value="DNA/RNA_pol_sf"/>
</dbReference>
<dbReference type="CDD" id="cd01647">
    <property type="entry name" value="RT_LTR"/>
    <property type="match status" value="1"/>
</dbReference>
<proteinExistence type="predicted"/>
<dbReference type="Pfam" id="PF00665">
    <property type="entry name" value="rve"/>
    <property type="match status" value="1"/>
</dbReference>
<keyword evidence="2" id="KW-0540">Nuclease</keyword>
<dbReference type="PANTHER" id="PTHR37984:SF7">
    <property type="entry name" value="INTEGRASE CATALYTIC DOMAIN-CONTAINING PROTEIN"/>
    <property type="match status" value="1"/>
</dbReference>
<dbReference type="SUPFAM" id="SSF56672">
    <property type="entry name" value="DNA/RNA polymerases"/>
    <property type="match status" value="1"/>
</dbReference>
<dbReference type="GO" id="GO:0015074">
    <property type="term" value="P:DNA integration"/>
    <property type="evidence" value="ECO:0007669"/>
    <property type="project" value="InterPro"/>
</dbReference>
<dbReference type="FunFam" id="3.30.420.10:FF:000063">
    <property type="entry name" value="Retrovirus-related Pol polyprotein from transposon 297-like Protein"/>
    <property type="match status" value="1"/>
</dbReference>
<protein>
    <recommendedName>
        <fullName evidence="5">Integrase catalytic domain-containing protein</fullName>
    </recommendedName>
</protein>
<keyword evidence="3" id="KW-0378">Hydrolase</keyword>
<reference evidence="6" key="1">
    <citation type="submission" date="2019-08" db="EMBL/GenBank/DDBJ databases">
        <title>The genome of the North American firefly Photinus pyralis.</title>
        <authorList>
            <consortium name="Photinus pyralis genome working group"/>
            <person name="Fallon T.R."/>
            <person name="Sander Lower S.E."/>
            <person name="Weng J.-K."/>
        </authorList>
    </citation>
    <scope>NUCLEOTIDE SEQUENCE</scope>
    <source>
        <strain evidence="6">TRF0915ILg1</strain>
        <tissue evidence="6">Whole body</tissue>
    </source>
</reference>
<keyword evidence="1" id="KW-0808">Transferase</keyword>
<dbReference type="GO" id="GO:0004519">
    <property type="term" value="F:endonuclease activity"/>
    <property type="evidence" value="ECO:0007669"/>
    <property type="project" value="UniProtKB-KW"/>
</dbReference>
<feature type="domain" description="Integrase catalytic" evidence="5">
    <location>
        <begin position="595"/>
        <end position="768"/>
    </location>
</feature>
<dbReference type="CDD" id="cd09274">
    <property type="entry name" value="RNase_HI_RT_Ty3"/>
    <property type="match status" value="1"/>
</dbReference>
<gene>
    <name evidence="6" type="ORF">ILUMI_00578</name>
</gene>
<dbReference type="Gene3D" id="3.10.20.370">
    <property type="match status" value="1"/>
</dbReference>
<dbReference type="EMBL" id="VTPC01000493">
    <property type="protein sequence ID" value="KAF2905601.1"/>
    <property type="molecule type" value="Genomic_DNA"/>
</dbReference>
<dbReference type="PROSITE" id="PS50994">
    <property type="entry name" value="INTEGRASE"/>
    <property type="match status" value="1"/>
</dbReference>
<dbReference type="InterPro" id="IPR043128">
    <property type="entry name" value="Rev_trsase/Diguanyl_cyclase"/>
</dbReference>
<dbReference type="AlphaFoldDB" id="A0A8K0DLL9"/>
<evidence type="ECO:0000256" key="4">
    <source>
        <dbReference type="ARBA" id="ARBA00022918"/>
    </source>
</evidence>
<dbReference type="InterPro" id="IPR036397">
    <property type="entry name" value="RNaseH_sf"/>
</dbReference>
<dbReference type="InterPro" id="IPR050951">
    <property type="entry name" value="Retrovirus_Pol_polyprotein"/>
</dbReference>
<dbReference type="PANTHER" id="PTHR37984">
    <property type="entry name" value="PROTEIN CBG26694"/>
    <property type="match status" value="1"/>
</dbReference>